<dbReference type="GO" id="GO:0008495">
    <property type="term" value="F:protoheme IX farnesyltransferase activity"/>
    <property type="evidence" value="ECO:0007669"/>
    <property type="project" value="UniProtKB-UniRule"/>
</dbReference>
<keyword evidence="4 14" id="KW-1003">Cell membrane</keyword>
<dbReference type="RefSeq" id="WP_169098547.1">
    <property type="nucleotide sequence ID" value="NZ_JABBVZ010000021.1"/>
</dbReference>
<dbReference type="GO" id="GO:0005886">
    <property type="term" value="C:plasma membrane"/>
    <property type="evidence" value="ECO:0007669"/>
    <property type="project" value="UniProtKB-SubCell"/>
</dbReference>
<evidence type="ECO:0000256" key="14">
    <source>
        <dbReference type="HAMAP-Rule" id="MF_00154"/>
    </source>
</evidence>
<evidence type="ECO:0000256" key="6">
    <source>
        <dbReference type="ARBA" id="ARBA00022692"/>
    </source>
</evidence>
<dbReference type="PANTHER" id="PTHR43448">
    <property type="entry name" value="PROTOHEME IX FARNESYLTRANSFERASE, MITOCHONDRIAL"/>
    <property type="match status" value="1"/>
</dbReference>
<dbReference type="PANTHER" id="PTHR43448:SF7">
    <property type="entry name" value="4-HYDROXYBENZOATE SOLANESYLTRANSFERASE"/>
    <property type="match status" value="1"/>
</dbReference>
<protein>
    <recommendedName>
        <fullName evidence="11 14">Protoheme IX farnesyltransferase</fullName>
        <ecNumber evidence="3 14">2.5.1.141</ecNumber>
    </recommendedName>
    <alternativeName>
        <fullName evidence="12 14">Heme B farnesyltransferase</fullName>
    </alternativeName>
    <alternativeName>
        <fullName evidence="10 14">Heme O synthase</fullName>
    </alternativeName>
</protein>
<dbReference type="InterPro" id="IPR006369">
    <property type="entry name" value="Protohaem_IX_farnesylTrfase"/>
</dbReference>
<evidence type="ECO:0000256" key="10">
    <source>
        <dbReference type="ARBA" id="ARBA00030253"/>
    </source>
</evidence>
<keyword evidence="5 14" id="KW-0808">Transferase</keyword>
<dbReference type="FunFam" id="1.10.357.140:FF:000001">
    <property type="entry name" value="Protoheme IX farnesyltransferase"/>
    <property type="match status" value="1"/>
</dbReference>
<comment type="pathway">
    <text evidence="2 14">Porphyrin-containing compound metabolism; heme O biosynthesis; heme O from protoheme: step 1/1.</text>
</comment>
<organism evidence="15 16">
    <name type="scientific">Sulfobacillus harzensis</name>
    <dbReference type="NCBI Taxonomy" id="2729629"/>
    <lineage>
        <taxon>Bacteria</taxon>
        <taxon>Bacillati</taxon>
        <taxon>Bacillota</taxon>
        <taxon>Clostridia</taxon>
        <taxon>Eubacteriales</taxon>
        <taxon>Clostridiales Family XVII. Incertae Sedis</taxon>
        <taxon>Sulfobacillus</taxon>
    </lineage>
</organism>
<feature type="transmembrane region" description="Helical" evidence="14">
    <location>
        <begin position="276"/>
        <end position="297"/>
    </location>
</feature>
<reference evidence="15 16" key="1">
    <citation type="submission" date="2020-04" db="EMBL/GenBank/DDBJ databases">
        <authorList>
            <person name="Zhang R."/>
            <person name="Schippers A."/>
        </authorList>
    </citation>
    <scope>NUCLEOTIDE SEQUENCE [LARGE SCALE GENOMIC DNA]</scope>
    <source>
        <strain evidence="15 16">DSM 109850</strain>
    </source>
</reference>
<dbReference type="InterPro" id="IPR000537">
    <property type="entry name" value="UbiA_prenyltransferase"/>
</dbReference>
<keyword evidence="16" id="KW-1185">Reference proteome</keyword>
<dbReference type="InterPro" id="IPR030470">
    <property type="entry name" value="UbiA_prenylTrfase_CS"/>
</dbReference>
<comment type="catalytic activity">
    <reaction evidence="13 14">
        <text>heme b + (2E,6E)-farnesyl diphosphate + H2O = Fe(II)-heme o + diphosphate</text>
        <dbReference type="Rhea" id="RHEA:28070"/>
        <dbReference type="ChEBI" id="CHEBI:15377"/>
        <dbReference type="ChEBI" id="CHEBI:33019"/>
        <dbReference type="ChEBI" id="CHEBI:60344"/>
        <dbReference type="ChEBI" id="CHEBI:60530"/>
        <dbReference type="ChEBI" id="CHEBI:175763"/>
        <dbReference type="EC" id="2.5.1.141"/>
    </reaction>
</comment>
<evidence type="ECO:0000256" key="2">
    <source>
        <dbReference type="ARBA" id="ARBA00004919"/>
    </source>
</evidence>
<sequence length="298" mass="33299">MEHLALATRPKSIRLKDYVTLTKPRIISLLAITAFCAMVVAQGRIPSMALTVNTLSGLALSIGGAHAINMWYDRDIDRLMERTRHRPLPSGRMAPSEVLSFGIFLQSASFVWLASRVNLLAAETSFAGFLFYVLIYTVWLKRRSPQNIVIGGAAGSFPPLVGWAAATNHLGWTPWLMFLVIFLWTPPHFWALALYKRQDYQRANIPMMPVVKGSRTTIRQMVLYATLLIPCTLALHWTDARLGWLYIVLALLLGVIFWMLTAALSLPHPRITPERVFFASLLYMAGIFTAVVVATLAG</sequence>
<keyword evidence="8 14" id="KW-0350">Heme biosynthesis</keyword>
<dbReference type="EC" id="2.5.1.141" evidence="3 14"/>
<feature type="transmembrane region" description="Helical" evidence="14">
    <location>
        <begin position="93"/>
        <end position="113"/>
    </location>
</feature>
<feature type="transmembrane region" description="Helical" evidence="14">
    <location>
        <begin position="147"/>
        <end position="166"/>
    </location>
</feature>
<comment type="subcellular location">
    <subcellularLocation>
        <location evidence="1 14">Cell membrane</location>
        <topology evidence="1 14">Multi-pass membrane protein</topology>
    </subcellularLocation>
</comment>
<evidence type="ECO:0000256" key="9">
    <source>
        <dbReference type="ARBA" id="ARBA00023136"/>
    </source>
</evidence>
<dbReference type="Pfam" id="PF01040">
    <property type="entry name" value="UbiA"/>
    <property type="match status" value="1"/>
</dbReference>
<feature type="transmembrane region" description="Helical" evidence="14">
    <location>
        <begin position="243"/>
        <end position="264"/>
    </location>
</feature>
<evidence type="ECO:0000256" key="11">
    <source>
        <dbReference type="ARBA" id="ARBA00040810"/>
    </source>
</evidence>
<evidence type="ECO:0000256" key="12">
    <source>
        <dbReference type="ARBA" id="ARBA00042475"/>
    </source>
</evidence>
<feature type="transmembrane region" description="Helical" evidence="14">
    <location>
        <begin position="26"/>
        <end position="45"/>
    </location>
</feature>
<evidence type="ECO:0000256" key="7">
    <source>
        <dbReference type="ARBA" id="ARBA00022989"/>
    </source>
</evidence>
<keyword evidence="9 14" id="KW-0472">Membrane</keyword>
<proteinExistence type="inferred from homology"/>
<evidence type="ECO:0000256" key="4">
    <source>
        <dbReference type="ARBA" id="ARBA00022475"/>
    </source>
</evidence>
<name>A0A7Y0L2Y5_9FIRM</name>
<evidence type="ECO:0000256" key="5">
    <source>
        <dbReference type="ARBA" id="ARBA00022679"/>
    </source>
</evidence>
<dbReference type="AlphaFoldDB" id="A0A7Y0L2Y5"/>
<dbReference type="GO" id="GO:0048034">
    <property type="term" value="P:heme O biosynthetic process"/>
    <property type="evidence" value="ECO:0007669"/>
    <property type="project" value="UniProtKB-UniRule"/>
</dbReference>
<keyword evidence="6 14" id="KW-0812">Transmembrane</keyword>
<evidence type="ECO:0000313" key="15">
    <source>
        <dbReference type="EMBL" id="NMP22334.1"/>
    </source>
</evidence>
<comment type="subunit">
    <text evidence="14">Interacts with CtaA.</text>
</comment>
<comment type="similarity">
    <text evidence="14">Belongs to the UbiA prenyltransferase family. Protoheme IX farnesyltransferase subfamily.</text>
</comment>
<dbReference type="EMBL" id="JABBVZ010000021">
    <property type="protein sequence ID" value="NMP22334.1"/>
    <property type="molecule type" value="Genomic_DNA"/>
</dbReference>
<dbReference type="CDD" id="cd13957">
    <property type="entry name" value="PT_UbiA_Cox10"/>
    <property type="match status" value="1"/>
</dbReference>
<feature type="transmembrane region" description="Helical" evidence="14">
    <location>
        <begin position="172"/>
        <end position="195"/>
    </location>
</feature>
<dbReference type="Gene3D" id="1.10.357.140">
    <property type="entry name" value="UbiA prenyltransferase"/>
    <property type="match status" value="1"/>
</dbReference>
<dbReference type="NCBIfam" id="TIGR01473">
    <property type="entry name" value="cyoE_ctaB"/>
    <property type="match status" value="1"/>
</dbReference>
<dbReference type="InterPro" id="IPR044878">
    <property type="entry name" value="UbiA_sf"/>
</dbReference>
<feature type="transmembrane region" description="Helical" evidence="14">
    <location>
        <begin position="119"/>
        <end position="140"/>
    </location>
</feature>
<accession>A0A7Y0L2Y5</accession>
<evidence type="ECO:0000256" key="3">
    <source>
        <dbReference type="ARBA" id="ARBA00012292"/>
    </source>
</evidence>
<evidence type="ECO:0000313" key="16">
    <source>
        <dbReference type="Proteomes" id="UP000533476"/>
    </source>
</evidence>
<comment type="caution">
    <text evidence="15">The sequence shown here is derived from an EMBL/GenBank/DDBJ whole genome shotgun (WGS) entry which is preliminary data.</text>
</comment>
<dbReference type="UniPathway" id="UPA00834">
    <property type="reaction ID" value="UER00712"/>
</dbReference>
<evidence type="ECO:0000256" key="8">
    <source>
        <dbReference type="ARBA" id="ARBA00023133"/>
    </source>
</evidence>
<dbReference type="PROSITE" id="PS00943">
    <property type="entry name" value="UBIA"/>
    <property type="match status" value="1"/>
</dbReference>
<dbReference type="NCBIfam" id="NF003349">
    <property type="entry name" value="PRK04375.1-2"/>
    <property type="match status" value="1"/>
</dbReference>
<evidence type="ECO:0000256" key="13">
    <source>
        <dbReference type="ARBA" id="ARBA00047690"/>
    </source>
</evidence>
<comment type="function">
    <text evidence="14">Converts heme B (protoheme IX) to heme O by substitution of the vinyl group on carbon 2 of heme B porphyrin ring with a hydroxyethyl farnesyl side group.</text>
</comment>
<dbReference type="Proteomes" id="UP000533476">
    <property type="component" value="Unassembled WGS sequence"/>
</dbReference>
<evidence type="ECO:0000256" key="1">
    <source>
        <dbReference type="ARBA" id="ARBA00004651"/>
    </source>
</evidence>
<keyword evidence="7 14" id="KW-1133">Transmembrane helix</keyword>
<feature type="transmembrane region" description="Helical" evidence="14">
    <location>
        <begin position="216"/>
        <end position="237"/>
    </location>
</feature>
<gene>
    <name evidence="14" type="primary">ctaB</name>
    <name evidence="15" type="ORF">HIJ39_08205</name>
</gene>
<dbReference type="HAMAP" id="MF_00154">
    <property type="entry name" value="CyoE_CtaB"/>
    <property type="match status" value="1"/>
</dbReference>
<comment type="miscellaneous">
    <text evidence="14">Carbon 2 of the heme B porphyrin ring is defined according to the Fischer nomenclature.</text>
</comment>
<feature type="transmembrane region" description="Helical" evidence="14">
    <location>
        <begin position="51"/>
        <end position="72"/>
    </location>
</feature>